<dbReference type="EMBL" id="WBJX01000007">
    <property type="protein sequence ID" value="KAB1636279.1"/>
    <property type="molecule type" value="Genomic_DNA"/>
</dbReference>
<feature type="domain" description="Nitroreductase" evidence="4">
    <location>
        <begin position="79"/>
        <end position="160"/>
    </location>
</feature>
<dbReference type="InterPro" id="IPR000415">
    <property type="entry name" value="Nitroreductase-like"/>
</dbReference>
<accession>A0A7J5AXU4</accession>
<comment type="similarity">
    <text evidence="1">Belongs to the nitroreductase family.</text>
</comment>
<protein>
    <submittedName>
        <fullName evidence="5">Nitroreductase</fullName>
    </submittedName>
</protein>
<feature type="region of interest" description="Disordered" evidence="3">
    <location>
        <begin position="167"/>
        <end position="193"/>
    </location>
</feature>
<dbReference type="Proteomes" id="UP000490386">
    <property type="component" value="Unassembled WGS sequence"/>
</dbReference>
<proteinExistence type="inferred from homology"/>
<evidence type="ECO:0000256" key="1">
    <source>
        <dbReference type="ARBA" id="ARBA00007118"/>
    </source>
</evidence>
<name>A0A7J5AXU4_9MICO</name>
<gene>
    <name evidence="5" type="ORF">F8O03_17350</name>
</gene>
<evidence type="ECO:0000313" key="5">
    <source>
        <dbReference type="EMBL" id="KAB1636279.1"/>
    </source>
</evidence>
<reference evidence="5 6" key="1">
    <citation type="submission" date="2019-09" db="EMBL/GenBank/DDBJ databases">
        <title>Phylogeny of genus Pseudoclavibacter and closely related genus.</title>
        <authorList>
            <person name="Li Y."/>
        </authorList>
    </citation>
    <scope>NUCLEOTIDE SEQUENCE [LARGE SCALE GENOMIC DNA]</scope>
    <source>
        <strain evidence="5 6">THG-MD12</strain>
    </source>
</reference>
<sequence>MTEQLTVRNETSVPILDALSDRWSPRGFDADHAISDEDLTAIFEAGRWAPSASNTQPTTLVAGVRGTATFDRIYGTLMDFNLAWADRASLLIAVTVEHERDGKALRWAEYDAGAVAAHLSIEAQSRGLHTHQMGGFHVDALAEALELPAGRTPITVIAVGQHDDSDAVSEQIRARDTSPRSRRELTDFASIER</sequence>
<dbReference type="RefSeq" id="WP_151424986.1">
    <property type="nucleotide sequence ID" value="NZ_WBJX01000007.1"/>
</dbReference>
<dbReference type="Gene3D" id="3.40.109.10">
    <property type="entry name" value="NADH Oxidase"/>
    <property type="match status" value="1"/>
</dbReference>
<evidence type="ECO:0000259" key="4">
    <source>
        <dbReference type="Pfam" id="PF00881"/>
    </source>
</evidence>
<keyword evidence="2" id="KW-0560">Oxidoreductase</keyword>
<comment type="caution">
    <text evidence="5">The sequence shown here is derived from an EMBL/GenBank/DDBJ whole genome shotgun (WGS) entry which is preliminary data.</text>
</comment>
<dbReference type="CDD" id="cd02138">
    <property type="entry name" value="TdsD-like"/>
    <property type="match status" value="1"/>
</dbReference>
<keyword evidence="6" id="KW-1185">Reference proteome</keyword>
<dbReference type="Pfam" id="PF00881">
    <property type="entry name" value="Nitroreductase"/>
    <property type="match status" value="2"/>
</dbReference>
<feature type="domain" description="Nitroreductase" evidence="4">
    <location>
        <begin position="20"/>
        <end position="62"/>
    </location>
</feature>
<evidence type="ECO:0000313" key="6">
    <source>
        <dbReference type="Proteomes" id="UP000490386"/>
    </source>
</evidence>
<dbReference type="PANTHER" id="PTHR43673:SF10">
    <property type="entry name" value="NADH DEHYDROGENASE_NAD(P)H NITROREDUCTASE XCC3605-RELATED"/>
    <property type="match status" value="1"/>
</dbReference>
<dbReference type="OrthoDB" id="9802510at2"/>
<dbReference type="InterPro" id="IPR029479">
    <property type="entry name" value="Nitroreductase"/>
</dbReference>
<evidence type="ECO:0000256" key="2">
    <source>
        <dbReference type="ARBA" id="ARBA00023002"/>
    </source>
</evidence>
<feature type="compositionally biased region" description="Basic and acidic residues" evidence="3">
    <location>
        <begin position="172"/>
        <end position="193"/>
    </location>
</feature>
<evidence type="ECO:0000256" key="3">
    <source>
        <dbReference type="SAM" id="MobiDB-lite"/>
    </source>
</evidence>
<dbReference type="GO" id="GO:0016491">
    <property type="term" value="F:oxidoreductase activity"/>
    <property type="evidence" value="ECO:0007669"/>
    <property type="project" value="UniProtKB-KW"/>
</dbReference>
<dbReference type="AlphaFoldDB" id="A0A7J5AXU4"/>
<dbReference type="PANTHER" id="PTHR43673">
    <property type="entry name" value="NAD(P)H NITROREDUCTASE YDGI-RELATED"/>
    <property type="match status" value="1"/>
</dbReference>
<dbReference type="SUPFAM" id="SSF55469">
    <property type="entry name" value="FMN-dependent nitroreductase-like"/>
    <property type="match status" value="1"/>
</dbReference>
<organism evidence="5 6">
    <name type="scientific">Pseudoclavibacter terrae</name>
    <dbReference type="NCBI Taxonomy" id="1530195"/>
    <lineage>
        <taxon>Bacteria</taxon>
        <taxon>Bacillati</taxon>
        <taxon>Actinomycetota</taxon>
        <taxon>Actinomycetes</taxon>
        <taxon>Micrococcales</taxon>
        <taxon>Microbacteriaceae</taxon>
        <taxon>Pseudoclavibacter</taxon>
    </lineage>
</organism>